<protein>
    <recommendedName>
        <fullName evidence="3">Chromatin modification-related protein MEAF6</fullName>
    </recommendedName>
</protein>
<dbReference type="GO" id="GO:0006325">
    <property type="term" value="P:chromatin organization"/>
    <property type="evidence" value="ECO:0007669"/>
    <property type="project" value="UniProtKB-KW"/>
</dbReference>
<keyword evidence="4" id="KW-0156">Chromatin regulator</keyword>
<dbReference type="OrthoDB" id="440324at2759"/>
<evidence type="ECO:0000256" key="10">
    <source>
        <dbReference type="SAM" id="MobiDB-lite"/>
    </source>
</evidence>
<comment type="subcellular location">
    <subcellularLocation>
        <location evidence="1">Nucleus</location>
    </subcellularLocation>
</comment>
<keyword evidence="8" id="KW-0539">Nucleus</keyword>
<evidence type="ECO:0000256" key="5">
    <source>
        <dbReference type="ARBA" id="ARBA00023015"/>
    </source>
</evidence>
<comment type="similarity">
    <text evidence="2 9">Belongs to the EAF6 family.</text>
</comment>
<feature type="compositionally biased region" description="Polar residues" evidence="10">
    <location>
        <begin position="138"/>
        <end position="166"/>
    </location>
</feature>
<evidence type="ECO:0000256" key="8">
    <source>
        <dbReference type="ARBA" id="ARBA00023242"/>
    </source>
</evidence>
<dbReference type="OMA" id="HIDSGMK"/>
<evidence type="ECO:0000256" key="4">
    <source>
        <dbReference type="ARBA" id="ARBA00022853"/>
    </source>
</evidence>
<evidence type="ECO:0000256" key="2">
    <source>
        <dbReference type="ARBA" id="ARBA00010916"/>
    </source>
</evidence>
<dbReference type="EMBL" id="KB740085">
    <property type="protein sequence ID" value="ENN81514.1"/>
    <property type="molecule type" value="Genomic_DNA"/>
</dbReference>
<keyword evidence="5 9" id="KW-0805">Transcription regulation</keyword>
<evidence type="ECO:0000256" key="7">
    <source>
        <dbReference type="ARBA" id="ARBA00023163"/>
    </source>
</evidence>
<sequence>MSTKTNSIDARQELADLVKRKAEIGETLANLERQIYAFEGSYLEDTQLYGNIIRGWDRYLSSNKTTNSKADKRNRKFKEAERLFSKSSITSMAAVSGIVDQTQDKSKNHEVDINPYAYTIDRNSDDSQMNDDSSDTNMPSSNHIDTEVTTAGKQSTNTSFSTNGSLNGIDRGSPARDIPSKQKSFNVGAKKPVKRVRQR</sequence>
<feature type="compositionally biased region" description="Basic and acidic residues" evidence="10">
    <location>
        <begin position="102"/>
        <end position="112"/>
    </location>
</feature>
<dbReference type="HOGENOM" id="CLU_092163_0_0_1"/>
<evidence type="ECO:0000256" key="3">
    <source>
        <dbReference type="ARBA" id="ARBA00019141"/>
    </source>
</evidence>
<gene>
    <name evidence="11" type="ORF">YQE_02043</name>
</gene>
<name>N6TM41_DENPD</name>
<dbReference type="AlphaFoldDB" id="N6TM41"/>
<evidence type="ECO:0000256" key="9">
    <source>
        <dbReference type="RuleBase" id="RU368022"/>
    </source>
</evidence>
<reference evidence="11" key="1">
    <citation type="journal article" date="2013" name="Genome Biol.">
        <title>Draft genome of the mountain pine beetle, Dendroctonus ponderosae Hopkins, a major forest pest.</title>
        <authorList>
            <person name="Keeling C.I."/>
            <person name="Yuen M.M."/>
            <person name="Liao N.Y."/>
            <person name="Docking T.R."/>
            <person name="Chan S.K."/>
            <person name="Taylor G.A."/>
            <person name="Palmquist D.L."/>
            <person name="Jackman S.D."/>
            <person name="Nguyen A."/>
            <person name="Li M."/>
            <person name="Henderson H."/>
            <person name="Janes J.K."/>
            <person name="Zhao Y."/>
            <person name="Pandoh P."/>
            <person name="Moore R."/>
            <person name="Sperling F.A."/>
            <person name="Huber D.P."/>
            <person name="Birol I."/>
            <person name="Jones S.J."/>
            <person name="Bohlmann J."/>
        </authorList>
    </citation>
    <scope>NUCLEOTIDE SEQUENCE</scope>
</reference>
<accession>N6TM41</accession>
<organism evidence="11">
    <name type="scientific">Dendroctonus ponderosae</name>
    <name type="common">Mountain pine beetle</name>
    <dbReference type="NCBI Taxonomy" id="77166"/>
    <lineage>
        <taxon>Eukaryota</taxon>
        <taxon>Metazoa</taxon>
        <taxon>Ecdysozoa</taxon>
        <taxon>Arthropoda</taxon>
        <taxon>Hexapoda</taxon>
        <taxon>Insecta</taxon>
        <taxon>Pterygota</taxon>
        <taxon>Neoptera</taxon>
        <taxon>Endopterygota</taxon>
        <taxon>Coleoptera</taxon>
        <taxon>Polyphaga</taxon>
        <taxon>Cucujiformia</taxon>
        <taxon>Curculionidae</taxon>
        <taxon>Scolytinae</taxon>
        <taxon>Dendroctonus</taxon>
    </lineage>
</organism>
<evidence type="ECO:0000256" key="1">
    <source>
        <dbReference type="ARBA" id="ARBA00004123"/>
    </source>
</evidence>
<feature type="non-terminal residue" evidence="11">
    <location>
        <position position="1"/>
    </location>
</feature>
<keyword evidence="6" id="KW-0175">Coiled coil</keyword>
<dbReference type="GO" id="GO:0005634">
    <property type="term" value="C:nucleus"/>
    <property type="evidence" value="ECO:0007669"/>
    <property type="project" value="UniProtKB-SubCell"/>
</dbReference>
<dbReference type="Pfam" id="PF09340">
    <property type="entry name" value="NuA4"/>
    <property type="match status" value="1"/>
</dbReference>
<keyword evidence="7 9" id="KW-0804">Transcription</keyword>
<evidence type="ECO:0000313" key="11">
    <source>
        <dbReference type="EMBL" id="ENN81514.1"/>
    </source>
</evidence>
<dbReference type="PANTHER" id="PTHR13476">
    <property type="entry name" value="CHROMATIN MODIFICATION-RELATED PROTEIN MEAF6"/>
    <property type="match status" value="1"/>
</dbReference>
<feature type="region of interest" description="Disordered" evidence="10">
    <location>
        <begin position="101"/>
        <end position="199"/>
    </location>
</feature>
<proteinExistence type="inferred from homology"/>
<dbReference type="GO" id="GO:0000123">
    <property type="term" value="C:histone acetyltransferase complex"/>
    <property type="evidence" value="ECO:0007669"/>
    <property type="project" value="InterPro"/>
</dbReference>
<dbReference type="InterPro" id="IPR015418">
    <property type="entry name" value="Eaf6"/>
</dbReference>
<evidence type="ECO:0000256" key="6">
    <source>
        <dbReference type="ARBA" id="ARBA00023054"/>
    </source>
</evidence>